<reference evidence="2 3" key="1">
    <citation type="journal article" date="2011" name="Science">
        <title>The Selaginella genome identifies genetic changes associated with the evolution of vascular plants.</title>
        <authorList>
            <person name="Banks J.A."/>
            <person name="Nishiyama T."/>
            <person name="Hasebe M."/>
            <person name="Bowman J.L."/>
            <person name="Gribskov M."/>
            <person name="dePamphilis C."/>
            <person name="Albert V.A."/>
            <person name="Aono N."/>
            <person name="Aoyama T."/>
            <person name="Ambrose B.A."/>
            <person name="Ashton N.W."/>
            <person name="Axtell M.J."/>
            <person name="Barker E."/>
            <person name="Barker M.S."/>
            <person name="Bennetzen J.L."/>
            <person name="Bonawitz N.D."/>
            <person name="Chapple C."/>
            <person name="Cheng C."/>
            <person name="Correa L.G."/>
            <person name="Dacre M."/>
            <person name="DeBarry J."/>
            <person name="Dreyer I."/>
            <person name="Elias M."/>
            <person name="Engstrom E.M."/>
            <person name="Estelle M."/>
            <person name="Feng L."/>
            <person name="Finet C."/>
            <person name="Floyd S.K."/>
            <person name="Frommer W.B."/>
            <person name="Fujita T."/>
            <person name="Gramzow L."/>
            <person name="Gutensohn M."/>
            <person name="Harholt J."/>
            <person name="Hattori M."/>
            <person name="Heyl A."/>
            <person name="Hirai T."/>
            <person name="Hiwatashi Y."/>
            <person name="Ishikawa M."/>
            <person name="Iwata M."/>
            <person name="Karol K.G."/>
            <person name="Koehler B."/>
            <person name="Kolukisaoglu U."/>
            <person name="Kubo M."/>
            <person name="Kurata T."/>
            <person name="Lalonde S."/>
            <person name="Li K."/>
            <person name="Li Y."/>
            <person name="Litt A."/>
            <person name="Lyons E."/>
            <person name="Manning G."/>
            <person name="Maruyama T."/>
            <person name="Michael T.P."/>
            <person name="Mikami K."/>
            <person name="Miyazaki S."/>
            <person name="Morinaga S."/>
            <person name="Murata T."/>
            <person name="Mueller-Roeber B."/>
            <person name="Nelson D.R."/>
            <person name="Obara M."/>
            <person name="Oguri Y."/>
            <person name="Olmstead R.G."/>
            <person name="Onodera N."/>
            <person name="Petersen B.L."/>
            <person name="Pils B."/>
            <person name="Prigge M."/>
            <person name="Rensing S.A."/>
            <person name="Riano-Pachon D.M."/>
            <person name="Roberts A.W."/>
            <person name="Sato Y."/>
            <person name="Scheller H.V."/>
            <person name="Schulz B."/>
            <person name="Schulz C."/>
            <person name="Shakirov E.V."/>
            <person name="Shibagaki N."/>
            <person name="Shinohara N."/>
            <person name="Shippen D.E."/>
            <person name="Soerensen I."/>
            <person name="Sotooka R."/>
            <person name="Sugimoto N."/>
            <person name="Sugita M."/>
            <person name="Sumikawa N."/>
            <person name="Tanurdzic M."/>
            <person name="Theissen G."/>
            <person name="Ulvskov P."/>
            <person name="Wakazuki S."/>
            <person name="Weng J.K."/>
            <person name="Willats W.W."/>
            <person name="Wipf D."/>
            <person name="Wolf P.G."/>
            <person name="Yang L."/>
            <person name="Zimmer A.D."/>
            <person name="Zhu Q."/>
            <person name="Mitros T."/>
            <person name="Hellsten U."/>
            <person name="Loque D."/>
            <person name="Otillar R."/>
            <person name="Salamov A."/>
            <person name="Schmutz J."/>
            <person name="Shapiro H."/>
            <person name="Lindquist E."/>
            <person name="Lucas S."/>
            <person name="Rokhsar D."/>
            <person name="Grigoriev I.V."/>
        </authorList>
    </citation>
    <scope>NUCLEOTIDE SEQUENCE [LARGE SCALE GENOMIC DNA]</scope>
</reference>
<keyword evidence="3" id="KW-1185">Reference proteome</keyword>
<name>D8SDV6_SELML</name>
<organism evidence="3">
    <name type="scientific">Selaginella moellendorffii</name>
    <name type="common">Spikemoss</name>
    <dbReference type="NCBI Taxonomy" id="88036"/>
    <lineage>
        <taxon>Eukaryota</taxon>
        <taxon>Viridiplantae</taxon>
        <taxon>Streptophyta</taxon>
        <taxon>Embryophyta</taxon>
        <taxon>Tracheophyta</taxon>
        <taxon>Lycopodiopsida</taxon>
        <taxon>Selaginellales</taxon>
        <taxon>Selaginellaceae</taxon>
        <taxon>Selaginella</taxon>
    </lineage>
</organism>
<feature type="region of interest" description="Disordered" evidence="1">
    <location>
        <begin position="71"/>
        <end position="90"/>
    </location>
</feature>
<dbReference type="InParanoid" id="D8SDV6"/>
<dbReference type="KEGG" id="smo:SELMODRAFT_421016"/>
<evidence type="ECO:0000313" key="2">
    <source>
        <dbReference type="EMBL" id="EFJ17409.1"/>
    </source>
</evidence>
<dbReference type="EMBL" id="GL377614">
    <property type="protein sequence ID" value="EFJ17409.1"/>
    <property type="molecule type" value="Genomic_DNA"/>
</dbReference>
<proteinExistence type="predicted"/>
<dbReference type="HOGENOM" id="CLU_1672287_0_0_1"/>
<evidence type="ECO:0000313" key="3">
    <source>
        <dbReference type="Proteomes" id="UP000001514"/>
    </source>
</evidence>
<dbReference type="AlphaFoldDB" id="D8SDV6"/>
<accession>D8SDV6</accession>
<gene>
    <name evidence="2" type="ORF">SELMODRAFT_421016</name>
</gene>
<dbReference type="Gramene" id="EFJ17409">
    <property type="protein sequence ID" value="EFJ17409"/>
    <property type="gene ID" value="SELMODRAFT_421016"/>
</dbReference>
<dbReference type="Proteomes" id="UP000001514">
    <property type="component" value="Unassembled WGS sequence"/>
</dbReference>
<protein>
    <submittedName>
        <fullName evidence="2">Uncharacterized protein</fullName>
    </submittedName>
</protein>
<sequence>MDANVISWNRHVVLKNKHFTVKFPKFPVSNGSLPLVGSSSYLQYCLQYYLQYRALELNTTATQGVLTDSAQKKDGMTATGPDGEIHESTDSDQDFWLPEMTEYANTDDFVAPVPAVQYFLLLLAAKKPERLHEIFAYEKNIADKLLTVPESEAVGENK</sequence>
<evidence type="ECO:0000256" key="1">
    <source>
        <dbReference type="SAM" id="MobiDB-lite"/>
    </source>
</evidence>